<proteinExistence type="predicted"/>
<keyword evidence="2" id="KW-1185">Reference proteome</keyword>
<dbReference type="InterPro" id="IPR011990">
    <property type="entry name" value="TPR-like_helical_dom_sf"/>
</dbReference>
<dbReference type="PANTHER" id="PTHR46082">
    <property type="entry name" value="ATP/GTP-BINDING PROTEIN-RELATED"/>
    <property type="match status" value="1"/>
</dbReference>
<dbReference type="HOGENOM" id="CLU_420992_0_0_1"/>
<accession>E3RRA0</accession>
<dbReference type="InterPro" id="IPR053137">
    <property type="entry name" value="NLR-like"/>
</dbReference>
<dbReference type="eggNOG" id="ENOG502SRNU">
    <property type="taxonomic scope" value="Eukaryota"/>
</dbReference>
<dbReference type="KEGG" id="pte:PTT_11320"/>
<dbReference type="OrthoDB" id="626167at2759"/>
<dbReference type="Proteomes" id="UP000001067">
    <property type="component" value="Unassembled WGS sequence"/>
</dbReference>
<reference evidence="1 2" key="1">
    <citation type="journal article" date="2010" name="Genome Biol.">
        <title>A first genome assembly of the barley fungal pathogen Pyrenophora teres f. teres.</title>
        <authorList>
            <person name="Ellwood S.R."/>
            <person name="Liu Z."/>
            <person name="Syme R.A."/>
            <person name="Lai Z."/>
            <person name="Hane J.K."/>
            <person name="Keiper F."/>
            <person name="Moffat C.S."/>
            <person name="Oliver R.P."/>
            <person name="Friesen T.L."/>
        </authorList>
    </citation>
    <scope>NUCLEOTIDE SEQUENCE [LARGE SCALE GENOMIC DNA]</scope>
    <source>
        <strain evidence="1 2">0-1</strain>
    </source>
</reference>
<evidence type="ECO:0000313" key="1">
    <source>
        <dbReference type="EMBL" id="EFQ91730.1"/>
    </source>
</evidence>
<evidence type="ECO:0000313" key="2">
    <source>
        <dbReference type="Proteomes" id="UP000001067"/>
    </source>
</evidence>
<dbReference type="Gene3D" id="1.25.40.10">
    <property type="entry name" value="Tetratricopeptide repeat domain"/>
    <property type="match status" value="1"/>
</dbReference>
<gene>
    <name evidence="1" type="ORF">PTT_11320</name>
</gene>
<organism evidence="2">
    <name type="scientific">Pyrenophora teres f. teres (strain 0-1)</name>
    <name type="common">Barley net blotch fungus</name>
    <name type="synonym">Drechslera teres f. teres</name>
    <dbReference type="NCBI Taxonomy" id="861557"/>
    <lineage>
        <taxon>Eukaryota</taxon>
        <taxon>Fungi</taxon>
        <taxon>Dikarya</taxon>
        <taxon>Ascomycota</taxon>
        <taxon>Pezizomycotina</taxon>
        <taxon>Dothideomycetes</taxon>
        <taxon>Pleosporomycetidae</taxon>
        <taxon>Pleosporales</taxon>
        <taxon>Pleosporineae</taxon>
        <taxon>Pleosporaceae</taxon>
        <taxon>Pyrenophora</taxon>
    </lineage>
</organism>
<protein>
    <submittedName>
        <fullName evidence="1">Uncharacterized protein</fullName>
    </submittedName>
</protein>
<name>E3RRA0_PYRTT</name>
<dbReference type="AlphaFoldDB" id="E3RRA0"/>
<sequence>MTMTEVLAKKDLKIDTDIELDPVEPQAEEFAFIAAIQAISQLSEQALRIFNRLRNAHSHQEAISEVLDRHISKLKSIKTVIGIIDDEEDLRILTVTTEIARLVTVQNRLNEFLEMLDPKRNKIYRTSGQLVCGSKEEKKLGTIMDELVQVETVLLWRIHVAHVGVIRTIGKEVVVSVEAVERIDGDLREHVQNCSGLRIARLLKGRHPSVDGTVLLKITDLEARNDSIITRNQAFQTSTAIEKDIWEDITSLKIKDNFAESQDLQINYSITPYNYQGMIEKAKDVYEPYEGALKGKETALERDHTLTVNTVKNMSTLYETQGNLGKTEERYVQTLGGYKKALVPNHPTTLNTAENLSEMYISGHLEEAELLRRQFLQDRHHALDSNSDQIAGDVVPLPKGSVSLTLHDSSDLISSSDVPPSLTSGSTLSDQSRIAKTAVQQFVEIIIRDGAMQPLFLIAIERAGLEKFKQNFFRLLTKYATDLRGEANSPIQFEFARLVRSRANFIVYLIAESVQNEETSSPPRIAVLGSERERDLERYLEQLQPQPYCEPSIAGIHGRTSTLDPEELSDEDDKLCEPERPNLINLDEVKKFMVESEAYAELRTSFRNFIFPPEEVIDVGSRPSDINKRVTPMPYRLFWICVGHPIDSSYV</sequence>
<dbReference type="PANTHER" id="PTHR46082:SF6">
    <property type="entry name" value="AAA+ ATPASE DOMAIN-CONTAINING PROTEIN-RELATED"/>
    <property type="match status" value="1"/>
</dbReference>
<dbReference type="EMBL" id="GL534624">
    <property type="protein sequence ID" value="EFQ91730.1"/>
    <property type="molecule type" value="Genomic_DNA"/>
</dbReference>